<dbReference type="CDD" id="cd06257">
    <property type="entry name" value="DnaJ"/>
    <property type="match status" value="1"/>
</dbReference>
<keyword evidence="1" id="KW-0812">Transmembrane</keyword>
<dbReference type="RefSeq" id="WP_084373469.1">
    <property type="nucleotide sequence ID" value="NZ_FWYF01000003.1"/>
</dbReference>
<evidence type="ECO:0000313" key="3">
    <source>
        <dbReference type="EMBL" id="SMD36296.1"/>
    </source>
</evidence>
<feature type="transmembrane region" description="Helical" evidence="1">
    <location>
        <begin position="110"/>
        <end position="130"/>
    </location>
</feature>
<dbReference type="Proteomes" id="UP000192472">
    <property type="component" value="Unassembled WGS sequence"/>
</dbReference>
<reference evidence="3 4" key="1">
    <citation type="submission" date="2017-04" db="EMBL/GenBank/DDBJ databases">
        <authorList>
            <person name="Afonso C.L."/>
            <person name="Miller P.J."/>
            <person name="Scott M.A."/>
            <person name="Spackman E."/>
            <person name="Goraichik I."/>
            <person name="Dimitrov K.M."/>
            <person name="Suarez D.L."/>
            <person name="Swayne D.E."/>
        </authorList>
    </citation>
    <scope>NUCLEOTIDE SEQUENCE [LARGE SCALE GENOMIC DNA]</scope>
    <source>
        <strain evidence="3 4">DSM 26133</strain>
    </source>
</reference>
<dbReference type="Gene3D" id="1.10.287.110">
    <property type="entry name" value="DnaJ domain"/>
    <property type="match status" value="1"/>
</dbReference>
<dbReference type="PANTHER" id="PTHR24074">
    <property type="entry name" value="CO-CHAPERONE PROTEIN DJLA"/>
    <property type="match status" value="1"/>
</dbReference>
<evidence type="ECO:0000259" key="2">
    <source>
        <dbReference type="PROSITE" id="PS50076"/>
    </source>
</evidence>
<name>A0A1W2GJ45_REIFA</name>
<feature type="transmembrane region" description="Helical" evidence="1">
    <location>
        <begin position="213"/>
        <end position="233"/>
    </location>
</feature>
<dbReference type="STRING" id="692418.SAMN04488029_2815"/>
<dbReference type="SUPFAM" id="SSF46565">
    <property type="entry name" value="Chaperone J-domain"/>
    <property type="match status" value="1"/>
</dbReference>
<feature type="domain" description="J" evidence="2">
    <location>
        <begin position="4"/>
        <end position="78"/>
    </location>
</feature>
<evidence type="ECO:0000313" key="4">
    <source>
        <dbReference type="Proteomes" id="UP000192472"/>
    </source>
</evidence>
<accession>A0A1W2GJ45</accession>
<dbReference type="InterPro" id="IPR001623">
    <property type="entry name" value="DnaJ_domain"/>
</dbReference>
<dbReference type="AlphaFoldDB" id="A0A1W2GJ45"/>
<dbReference type="PROSITE" id="PS50076">
    <property type="entry name" value="DNAJ_2"/>
    <property type="match status" value="1"/>
</dbReference>
<dbReference type="PRINTS" id="PR00625">
    <property type="entry name" value="JDOMAIN"/>
</dbReference>
<keyword evidence="4" id="KW-1185">Reference proteome</keyword>
<evidence type="ECO:0000256" key="1">
    <source>
        <dbReference type="SAM" id="Phobius"/>
    </source>
</evidence>
<dbReference type="EMBL" id="FWYF01000003">
    <property type="protein sequence ID" value="SMD36296.1"/>
    <property type="molecule type" value="Genomic_DNA"/>
</dbReference>
<dbReference type="Pfam" id="PF00226">
    <property type="entry name" value="DnaJ"/>
    <property type="match status" value="1"/>
</dbReference>
<organism evidence="3 4">
    <name type="scientific">Reichenbachiella faecimaris</name>
    <dbReference type="NCBI Taxonomy" id="692418"/>
    <lineage>
        <taxon>Bacteria</taxon>
        <taxon>Pseudomonadati</taxon>
        <taxon>Bacteroidota</taxon>
        <taxon>Cytophagia</taxon>
        <taxon>Cytophagales</taxon>
        <taxon>Reichenbachiellaceae</taxon>
        <taxon>Reichenbachiella</taxon>
    </lineage>
</organism>
<feature type="transmembrane region" description="Helical" evidence="1">
    <location>
        <begin position="245"/>
        <end position="263"/>
    </location>
</feature>
<gene>
    <name evidence="3" type="ORF">SAMN04488029_2815</name>
</gene>
<dbReference type="InterPro" id="IPR036869">
    <property type="entry name" value="J_dom_sf"/>
</dbReference>
<proteinExistence type="predicted"/>
<protein>
    <submittedName>
        <fullName evidence="3">DnaJ domain-containing protein</fullName>
    </submittedName>
</protein>
<keyword evidence="1" id="KW-1133">Transmembrane helix</keyword>
<sequence>MNNHYLNVLHLTPGATKSEIKLAYRRLSKAYHPDVSKDENAKAKFIEINEAYKFLTGVGPRPATILSSAPAYDYDIRNHAFDEWRRRAKAYAQQQAKEVARRQHILTKSLLRGFEVVLVVVVIFNLLLIVDSHLPLVAFSNEGAKEQTILRSRSPYYDILKVNNYVLYLRGGELEDVRQGKYERAVVYATPWFNKPIFLDLKIHGREYRFEQYAGIFGFFSFFIKFILLLALLYKVFVRSLDSQLSIAILLLFLSIFQLYLFLKY</sequence>
<dbReference type="SMART" id="SM00271">
    <property type="entry name" value="DnaJ"/>
    <property type="match status" value="1"/>
</dbReference>
<keyword evidence="1" id="KW-0472">Membrane</keyword>
<dbReference type="OrthoDB" id="9779622at2"/>
<dbReference type="InterPro" id="IPR050817">
    <property type="entry name" value="DjlA_DnaK_co-chaperone"/>
</dbReference>